<name>A0A9W6WPE4_9STRA</name>
<accession>A0A9W6WPE4</accession>
<protein>
    <submittedName>
        <fullName evidence="1">Unnamed protein product</fullName>
    </submittedName>
</protein>
<reference evidence="1" key="1">
    <citation type="submission" date="2023-04" db="EMBL/GenBank/DDBJ databases">
        <title>Phytophthora lilii NBRC 32176.</title>
        <authorList>
            <person name="Ichikawa N."/>
            <person name="Sato H."/>
            <person name="Tonouchi N."/>
        </authorList>
    </citation>
    <scope>NUCLEOTIDE SEQUENCE</scope>
    <source>
        <strain evidence="1">NBRC 32176</strain>
    </source>
</reference>
<keyword evidence="2" id="KW-1185">Reference proteome</keyword>
<evidence type="ECO:0000313" key="1">
    <source>
        <dbReference type="EMBL" id="GMF12413.1"/>
    </source>
</evidence>
<proteinExistence type="predicted"/>
<comment type="caution">
    <text evidence="1">The sequence shown here is derived from an EMBL/GenBank/DDBJ whole genome shotgun (WGS) entry which is preliminary data.</text>
</comment>
<dbReference type="Proteomes" id="UP001165083">
    <property type="component" value="Unassembled WGS sequence"/>
</dbReference>
<organism evidence="1 2">
    <name type="scientific">Phytophthora lilii</name>
    <dbReference type="NCBI Taxonomy" id="2077276"/>
    <lineage>
        <taxon>Eukaryota</taxon>
        <taxon>Sar</taxon>
        <taxon>Stramenopiles</taxon>
        <taxon>Oomycota</taxon>
        <taxon>Peronosporomycetes</taxon>
        <taxon>Peronosporales</taxon>
        <taxon>Peronosporaceae</taxon>
        <taxon>Phytophthora</taxon>
    </lineage>
</organism>
<evidence type="ECO:0000313" key="2">
    <source>
        <dbReference type="Proteomes" id="UP001165083"/>
    </source>
</evidence>
<gene>
    <name evidence="1" type="ORF">Plil01_000303000</name>
</gene>
<sequence length="185" mass="21370">MWHLFVKTRLGYVERSSCAPTTLQGVILRAVKSTDYKSIREQFRRTLFNEILLERAWQMEFYKALYLSTPNNCITSADVGDVFESRGVIDLTLYYGDLFWGIELLREGDRLDEHIRRFALDGPYSRLQLTDYCLLDFQRVPRAAQIAITTGSENPFIVSYDEGLHNVSMSHGEESWIIRLAASSD</sequence>
<dbReference type="OrthoDB" id="114182at2759"/>
<dbReference type="AlphaFoldDB" id="A0A9W6WPE4"/>
<dbReference type="EMBL" id="BSXW01000116">
    <property type="protein sequence ID" value="GMF12413.1"/>
    <property type="molecule type" value="Genomic_DNA"/>
</dbReference>